<evidence type="ECO:0000259" key="6">
    <source>
        <dbReference type="PROSITE" id="PS50240"/>
    </source>
</evidence>
<dbReference type="PROSITE" id="PS50240">
    <property type="entry name" value="TRYPSIN_DOM"/>
    <property type="match status" value="1"/>
</dbReference>
<dbReference type="InterPro" id="IPR001254">
    <property type="entry name" value="Trypsin_dom"/>
</dbReference>
<dbReference type="PANTHER" id="PTHR24256">
    <property type="entry name" value="TRYPTASE-RELATED"/>
    <property type="match status" value="1"/>
</dbReference>
<protein>
    <submittedName>
        <fullName evidence="7">CSON008004 protein</fullName>
    </submittedName>
</protein>
<evidence type="ECO:0000313" key="7">
    <source>
        <dbReference type="EMBL" id="SSX02639.1"/>
    </source>
</evidence>
<dbReference type="EMBL" id="UFQS01000301">
    <property type="protein sequence ID" value="SSX02639.1"/>
    <property type="molecule type" value="Genomic_DNA"/>
</dbReference>
<dbReference type="FunFam" id="2.40.10.10:FF:000068">
    <property type="entry name" value="transmembrane protease serine 2"/>
    <property type="match status" value="1"/>
</dbReference>
<dbReference type="Pfam" id="PF00089">
    <property type="entry name" value="Trypsin"/>
    <property type="match status" value="1"/>
</dbReference>
<name>A0A336KDS7_CULSO</name>
<feature type="compositionally biased region" description="Low complexity" evidence="4">
    <location>
        <begin position="155"/>
        <end position="168"/>
    </location>
</feature>
<dbReference type="AlphaFoldDB" id="A0A336KDS7"/>
<dbReference type="InterPro" id="IPR040973">
    <property type="entry name" value="CLIP_SPH_Scar"/>
</dbReference>
<feature type="region of interest" description="Disordered" evidence="4">
    <location>
        <begin position="47"/>
        <end position="94"/>
    </location>
</feature>
<keyword evidence="5" id="KW-0732">Signal</keyword>
<keyword evidence="1" id="KW-1015">Disulfide bond</keyword>
<organism evidence="7">
    <name type="scientific">Culicoides sonorensis</name>
    <name type="common">Biting midge</name>
    <dbReference type="NCBI Taxonomy" id="179676"/>
    <lineage>
        <taxon>Eukaryota</taxon>
        <taxon>Metazoa</taxon>
        <taxon>Ecdysozoa</taxon>
        <taxon>Arthropoda</taxon>
        <taxon>Hexapoda</taxon>
        <taxon>Insecta</taxon>
        <taxon>Pterygota</taxon>
        <taxon>Neoptera</taxon>
        <taxon>Endopterygota</taxon>
        <taxon>Diptera</taxon>
        <taxon>Nematocera</taxon>
        <taxon>Chironomoidea</taxon>
        <taxon>Ceratopogonidae</taxon>
        <taxon>Ceratopogoninae</taxon>
        <taxon>Culicoides</taxon>
        <taxon>Monoculicoides</taxon>
    </lineage>
</organism>
<dbReference type="GO" id="GO:0004252">
    <property type="term" value="F:serine-type endopeptidase activity"/>
    <property type="evidence" value="ECO:0007669"/>
    <property type="project" value="InterPro"/>
</dbReference>
<dbReference type="InterPro" id="IPR043504">
    <property type="entry name" value="Peptidase_S1_PA_chymotrypsin"/>
</dbReference>
<dbReference type="PRINTS" id="PR00722">
    <property type="entry name" value="CHYMOTRYPSIN"/>
</dbReference>
<feature type="region of interest" description="Disordered" evidence="4">
    <location>
        <begin position="446"/>
        <end position="516"/>
    </location>
</feature>
<keyword evidence="2" id="KW-0325">Glycoprotein</keyword>
<evidence type="ECO:0000256" key="2">
    <source>
        <dbReference type="ARBA" id="ARBA00023180"/>
    </source>
</evidence>
<dbReference type="GO" id="GO:0006508">
    <property type="term" value="P:proteolysis"/>
    <property type="evidence" value="ECO:0007669"/>
    <property type="project" value="InterPro"/>
</dbReference>
<feature type="region of interest" description="Disordered" evidence="4">
    <location>
        <begin position="155"/>
        <end position="177"/>
    </location>
</feature>
<dbReference type="EMBL" id="UFQT01000301">
    <property type="protein sequence ID" value="SSX23013.1"/>
    <property type="molecule type" value="Genomic_DNA"/>
</dbReference>
<dbReference type="Gene3D" id="2.40.10.10">
    <property type="entry name" value="Trypsin-like serine proteases"/>
    <property type="match status" value="2"/>
</dbReference>
<feature type="region of interest" description="Disordered" evidence="4">
    <location>
        <begin position="600"/>
        <end position="642"/>
    </location>
</feature>
<feature type="compositionally biased region" description="Polar residues" evidence="4">
    <location>
        <begin position="57"/>
        <end position="74"/>
    </location>
</feature>
<feature type="domain" description="Peptidase S1" evidence="6">
    <location>
        <begin position="673"/>
        <end position="905"/>
    </location>
</feature>
<dbReference type="InterPro" id="IPR051487">
    <property type="entry name" value="Ser/Thr_Proteases_Immune/Dev"/>
</dbReference>
<evidence type="ECO:0000256" key="5">
    <source>
        <dbReference type="SAM" id="SignalP"/>
    </source>
</evidence>
<evidence type="ECO:0000256" key="3">
    <source>
        <dbReference type="ARBA" id="ARBA00024195"/>
    </source>
</evidence>
<reference evidence="7" key="1">
    <citation type="submission" date="2018-04" db="EMBL/GenBank/DDBJ databases">
        <authorList>
            <person name="Go L.Y."/>
            <person name="Mitchell J.A."/>
        </authorList>
    </citation>
    <scope>NUCLEOTIDE SEQUENCE</scope>
    <source>
        <tissue evidence="7">Whole organism</tissue>
    </source>
</reference>
<evidence type="ECO:0000313" key="8">
    <source>
        <dbReference type="EMBL" id="SSX23013.1"/>
    </source>
</evidence>
<accession>A0A336KDS7</accession>
<feature type="signal peptide" evidence="5">
    <location>
        <begin position="1"/>
        <end position="21"/>
    </location>
</feature>
<dbReference type="InterPro" id="IPR009003">
    <property type="entry name" value="Peptidase_S1_PA"/>
</dbReference>
<dbReference type="CDD" id="cd00190">
    <property type="entry name" value="Tryp_SPc"/>
    <property type="match status" value="1"/>
</dbReference>
<evidence type="ECO:0000256" key="4">
    <source>
        <dbReference type="SAM" id="MobiDB-lite"/>
    </source>
</evidence>
<reference evidence="8" key="2">
    <citation type="submission" date="2018-07" db="EMBL/GenBank/DDBJ databases">
        <authorList>
            <person name="Quirk P.G."/>
            <person name="Krulwich T.A."/>
        </authorList>
    </citation>
    <scope>NUCLEOTIDE SEQUENCE</scope>
</reference>
<feature type="compositionally biased region" description="Low complexity" evidence="4">
    <location>
        <begin position="124"/>
        <end position="135"/>
    </location>
</feature>
<feature type="compositionally biased region" description="Low complexity" evidence="4">
    <location>
        <begin position="475"/>
        <end position="495"/>
    </location>
</feature>
<dbReference type="SUPFAM" id="SSF50494">
    <property type="entry name" value="Trypsin-like serine proteases"/>
    <property type="match status" value="1"/>
</dbReference>
<evidence type="ECO:0000256" key="1">
    <source>
        <dbReference type="ARBA" id="ARBA00023157"/>
    </source>
</evidence>
<gene>
    <name evidence="7" type="primary">CSON008004</name>
</gene>
<dbReference type="SMART" id="SM00020">
    <property type="entry name" value="Tryp_SPc"/>
    <property type="match status" value="1"/>
</dbReference>
<feature type="region of interest" description="Disordered" evidence="4">
    <location>
        <begin position="917"/>
        <end position="938"/>
    </location>
</feature>
<dbReference type="InterPro" id="IPR001314">
    <property type="entry name" value="Peptidase_S1A"/>
</dbReference>
<feature type="chain" id="PRO_5033342655" evidence="5">
    <location>
        <begin position="22"/>
        <end position="938"/>
    </location>
</feature>
<dbReference type="Pfam" id="PF18399">
    <property type="entry name" value="CLIP_SPH_Scar"/>
    <property type="match status" value="1"/>
</dbReference>
<feature type="compositionally biased region" description="Polar residues" evidence="4">
    <location>
        <begin position="450"/>
        <end position="462"/>
    </location>
</feature>
<comment type="similarity">
    <text evidence="3">Belongs to the peptidase S1 family. CLIP subfamily.</text>
</comment>
<feature type="compositionally biased region" description="Polar residues" evidence="4">
    <location>
        <begin position="608"/>
        <end position="622"/>
    </location>
</feature>
<feature type="region of interest" description="Disordered" evidence="4">
    <location>
        <begin position="116"/>
        <end position="143"/>
    </location>
</feature>
<dbReference type="VEuPathDB" id="VectorBase:CSON008004"/>
<proteinExistence type="inferred from homology"/>
<sequence length="938" mass="102416">MHLVIRASIGLLLFASAVTKADVYDPYADPLLAEASQQQSSFASFSASSNTVGQGGNRPNFQSVASYSGNNNGQQFGGTVVNNNGQVSHSSRPGTAQKNYWWMSMGNDSPFKRAELQASSGNRQHQQQYQIQSSSGPCNTNSGCQASSSSVNILNTNSNSISSNKNNNKPLDLSNNPYLNGNYLATKPQNSQPFPQNIQNQVVASNDAVHVTHHGCSSCQTATSQVQKIDYSHNPFISGGSYQQPSHVVNVNKGAAYKGPNSVNSYVVSDTHSYNGGNQNAQKTQYNKGSSQFISVSQSTYKTPCSEQGKICAPKSFCQNGLVRSDQLSLLDDSRSECESGEVCCKIYYNSQQGSPFQSTQQVRCNSGNQKCVPSYLCVNGDLSQEGLRYAARLLPAKTCSNGDVCCSEARAADSFPAAANSNPLTADGYVIKVPDRQYLPIERQDEKPASSNNNGNVQSLPTQPPRVVSTTYLPSTTRQPQTQRPSQGPVQTRPTTRRPQRDEVPQPDTNNPAFLIPASCPAAMNCTQREFCDASATISKTVVEMTPDQELFSVPKIECRDRVTGVDGVCCRDPDYTDPWPTEILGQYRPDLLGFDDGSYKPEASNRRSVSIKASASNVQPQRVRPNTPIRASASNTVQRTVQPAQNSIFPQIRVNQAPTCGKRDKNAEPRGQTETEANFGEFPWQVMVARESTKTLLCGGIIIGPKHVLATAKCVQGVRTSDIVTKVGEWQLGSTAEPKPFQILHVRSVQAHPKYNPSTLDYDIAVIHLSEPIKFDQHVSPICLDENELSNNLDNCVTTGWGKEVLRVHARDAIMHYTDVYMMPQETCSDYLQSYGFNAECSLCGHTRIDACQVDPGSALACQRPSGDYVLKGVYSTETACNTESQLVTFTKVDTQWVKNAMNGNGRAVPSQFQAQATEQREYRVKPQSGYLPPRN</sequence>
<feature type="compositionally biased region" description="Polar residues" evidence="4">
    <location>
        <begin position="80"/>
        <end position="94"/>
    </location>
</feature>